<dbReference type="PANTHER" id="PTHR30349">
    <property type="entry name" value="PHAGE INTEGRASE-RELATED"/>
    <property type="match status" value="1"/>
</dbReference>
<evidence type="ECO:0000259" key="2">
    <source>
        <dbReference type="PROSITE" id="PS51898"/>
    </source>
</evidence>
<dbReference type="Gene3D" id="1.10.443.10">
    <property type="entry name" value="Intergrase catalytic core"/>
    <property type="match status" value="1"/>
</dbReference>
<accession>A0A162J5H5</accession>
<dbReference type="PROSITE" id="PS51898">
    <property type="entry name" value="TYR_RECOMBINASE"/>
    <property type="match status" value="1"/>
</dbReference>
<dbReference type="GO" id="GO:0015074">
    <property type="term" value="P:DNA integration"/>
    <property type="evidence" value="ECO:0007669"/>
    <property type="project" value="InterPro"/>
</dbReference>
<dbReference type="GO" id="GO:0006310">
    <property type="term" value="P:DNA recombination"/>
    <property type="evidence" value="ECO:0007669"/>
    <property type="project" value="UniProtKB-KW"/>
</dbReference>
<proteinExistence type="predicted"/>
<keyword evidence="1" id="KW-0233">DNA recombination</keyword>
<dbReference type="InterPro" id="IPR028259">
    <property type="entry name" value="AP2-like_int_N"/>
</dbReference>
<protein>
    <recommendedName>
        <fullName evidence="2">Tyr recombinase domain-containing protein</fullName>
    </recommendedName>
</protein>
<dbReference type="GO" id="GO:0003677">
    <property type="term" value="F:DNA binding"/>
    <property type="evidence" value="ECO:0007669"/>
    <property type="project" value="InterPro"/>
</dbReference>
<dbReference type="InterPro" id="IPR002104">
    <property type="entry name" value="Integrase_catalytic"/>
</dbReference>
<evidence type="ECO:0000313" key="3">
    <source>
        <dbReference type="EMBL" id="KYL05175.1"/>
    </source>
</evidence>
<dbReference type="AlphaFoldDB" id="A0A162J5H5"/>
<dbReference type="Proteomes" id="UP000075816">
    <property type="component" value="Unassembled WGS sequence"/>
</dbReference>
<dbReference type="RefSeq" id="WP_062680606.1">
    <property type="nucleotide sequence ID" value="NZ_LVEA01000001.1"/>
</dbReference>
<evidence type="ECO:0000313" key="4">
    <source>
        <dbReference type="Proteomes" id="UP000075816"/>
    </source>
</evidence>
<dbReference type="EMBL" id="LVEA01000001">
    <property type="protein sequence ID" value="KYL05175.1"/>
    <property type="molecule type" value="Genomic_DNA"/>
</dbReference>
<organism evidence="3 4">
    <name type="scientific">Fusobacterium necrophorum subsp. funduliforme</name>
    <dbReference type="NCBI Taxonomy" id="143387"/>
    <lineage>
        <taxon>Bacteria</taxon>
        <taxon>Fusobacteriati</taxon>
        <taxon>Fusobacteriota</taxon>
        <taxon>Fusobacteriia</taxon>
        <taxon>Fusobacteriales</taxon>
        <taxon>Fusobacteriaceae</taxon>
        <taxon>Fusobacterium</taxon>
    </lineage>
</organism>
<dbReference type="SUPFAM" id="SSF56349">
    <property type="entry name" value="DNA breaking-rejoining enzymes"/>
    <property type="match status" value="1"/>
</dbReference>
<dbReference type="PANTHER" id="PTHR30349:SF64">
    <property type="entry name" value="PROPHAGE INTEGRASE INTD-RELATED"/>
    <property type="match status" value="1"/>
</dbReference>
<evidence type="ECO:0000256" key="1">
    <source>
        <dbReference type="ARBA" id="ARBA00023172"/>
    </source>
</evidence>
<sequence>MKGSVRKKGNNWYYSFDVSPKGEKRKRIERLGGKTKREAQSALRKAIEDFETEKMKEQDITILDLIKLRMEKYEPAISKTTTILKKKDRIRWFKYEENLNISFYDPDLIEKLQKFINSLALRYAQSTYTQVRNDIRSAYYYGINYMRLIPIASIKTLKIPKKVPKPRKLIYSEKEIEKALVLANKNIKMILKILVGSGMRIGEIIGLEVNNIDFKNRTITITKTFIRFPNVSNRLYGPPKTESSERIVVISEKLCNEMKLYLEQRKCIPLYLKAQKDYWELSNKGIPFDPLIRNRFGNAMNYKSVLDSFSIITKKTGIKLLSHSFRRTHASTLHEQHLPMENISNRLGHASLETTEKYIFETERSQKELIKILKKKNM</sequence>
<reference evidence="3 4" key="1">
    <citation type="submission" date="2016-03" db="EMBL/GenBank/DDBJ databases">
        <title>Comparative genomics of human isolates of Fusobacterium necrophorum.</title>
        <authorList>
            <person name="Jensen A."/>
            <person name="Bank S."/>
            <person name="Andersen P.S."/>
            <person name="Kristensen L.H."/>
            <person name="Prag J."/>
        </authorList>
    </citation>
    <scope>NUCLEOTIDE SEQUENCE [LARGE SCALE GENOMIC DNA]</scope>
    <source>
        <strain evidence="3 4">LS_1264</strain>
    </source>
</reference>
<name>A0A162J5H5_9FUSO</name>
<dbReference type="CDD" id="cd01189">
    <property type="entry name" value="INT_ICEBs1_C_like"/>
    <property type="match status" value="1"/>
</dbReference>
<dbReference type="InterPro" id="IPR011010">
    <property type="entry name" value="DNA_brk_join_enz"/>
</dbReference>
<comment type="caution">
    <text evidence="3">The sequence shown here is derived from an EMBL/GenBank/DDBJ whole genome shotgun (WGS) entry which is preliminary data.</text>
</comment>
<gene>
    <name evidence="3" type="ORF">A2J07_00135</name>
</gene>
<dbReference type="InterPro" id="IPR050090">
    <property type="entry name" value="Tyrosine_recombinase_XerCD"/>
</dbReference>
<dbReference type="InterPro" id="IPR013762">
    <property type="entry name" value="Integrase-like_cat_sf"/>
</dbReference>
<dbReference type="Pfam" id="PF14657">
    <property type="entry name" value="Arm-DNA-bind_4"/>
    <property type="match status" value="1"/>
</dbReference>
<dbReference type="Pfam" id="PF00589">
    <property type="entry name" value="Phage_integrase"/>
    <property type="match status" value="1"/>
</dbReference>
<feature type="domain" description="Tyr recombinase" evidence="2">
    <location>
        <begin position="165"/>
        <end position="374"/>
    </location>
</feature>